<dbReference type="InterPro" id="IPR029767">
    <property type="entry name" value="WecB-like"/>
</dbReference>
<dbReference type="AlphaFoldDB" id="A0A2N3G8D1"/>
<dbReference type="Pfam" id="PF02350">
    <property type="entry name" value="Epimerase_2"/>
    <property type="match status" value="1"/>
</dbReference>
<gene>
    <name evidence="3" type="ORF">CVT63_00185</name>
</gene>
<evidence type="ECO:0000259" key="2">
    <source>
        <dbReference type="Pfam" id="PF02350"/>
    </source>
</evidence>
<comment type="similarity">
    <text evidence="1">Belongs to the UDP-N-acetylglucosamine 2-epimerase family.</text>
</comment>
<dbReference type="Proteomes" id="UP000233654">
    <property type="component" value="Unassembled WGS sequence"/>
</dbReference>
<evidence type="ECO:0000313" key="4">
    <source>
        <dbReference type="Proteomes" id="UP000233654"/>
    </source>
</evidence>
<feature type="domain" description="UDP-N-acetylglucosamine 2-epimerase" evidence="2">
    <location>
        <begin position="9"/>
        <end position="344"/>
    </location>
</feature>
<dbReference type="PANTHER" id="PTHR43174">
    <property type="entry name" value="UDP-N-ACETYLGLUCOSAMINE 2-EPIMERASE"/>
    <property type="match status" value="1"/>
</dbReference>
<dbReference type="PANTHER" id="PTHR43174:SF1">
    <property type="entry name" value="UDP-N-ACETYLGLUCOSAMINE 2-EPIMERASE"/>
    <property type="match status" value="1"/>
</dbReference>
<dbReference type="NCBIfam" id="TIGR00236">
    <property type="entry name" value="wecB"/>
    <property type="match status" value="1"/>
</dbReference>
<sequence length="348" mass="37815">MKVAPVIRECERRGVPVRFVHTGQHYDYSMSDDFIMALGIPQPDINLEVGSGTQGYQCAEVIKLLEADLAMETPDAVIVVGDVNSTLGAAIAASKMFIPLAHVEAGLRSFNRGMPEELNRIATDALADFLFTTEESGNRNLAREGRGVDSIFLVGNTMIDSLVLVMDKVKASDVVSRLGLASGEYCFVTLHRPSNVDEPGRLRDILVMLRGVSESLKVVFAIHPRTLKNIKSARCEDVIACDKIKSIDPVGYIDSLALMSSARLVITDSGGIQGETTFLGVPCLTLRHETELLVTVEFGTNLIVTEDCALLLQTAVDVIDGGGRQGRIPHQWDGHASERILDILGERL</sequence>
<keyword evidence="1" id="KW-0413">Isomerase</keyword>
<dbReference type="InterPro" id="IPR003331">
    <property type="entry name" value="UDP_GlcNAc_Epimerase_2_dom"/>
</dbReference>
<evidence type="ECO:0000256" key="1">
    <source>
        <dbReference type="RuleBase" id="RU003513"/>
    </source>
</evidence>
<accession>A0A2N3G8D1</accession>
<evidence type="ECO:0000313" key="3">
    <source>
        <dbReference type="EMBL" id="PKQ28969.1"/>
    </source>
</evidence>
<dbReference type="SUPFAM" id="SSF53756">
    <property type="entry name" value="UDP-Glycosyltransferase/glycogen phosphorylase"/>
    <property type="match status" value="1"/>
</dbReference>
<comment type="caution">
    <text evidence="3">The sequence shown here is derived from an EMBL/GenBank/DDBJ whole genome shotgun (WGS) entry which is preliminary data.</text>
</comment>
<organism evidence="3 4">
    <name type="scientific">Candidatus Anoxymicrobium japonicum</name>
    <dbReference type="NCBI Taxonomy" id="2013648"/>
    <lineage>
        <taxon>Bacteria</taxon>
        <taxon>Bacillati</taxon>
        <taxon>Actinomycetota</taxon>
        <taxon>Candidatus Geothermincolia</taxon>
        <taxon>Candidatus Geothermincolales</taxon>
        <taxon>Candidatus Anoxymicrobiaceae</taxon>
        <taxon>Candidatus Anoxymicrobium</taxon>
    </lineage>
</organism>
<dbReference type="Gene3D" id="3.40.50.2000">
    <property type="entry name" value="Glycogen Phosphorylase B"/>
    <property type="match status" value="2"/>
</dbReference>
<protein>
    <submittedName>
        <fullName evidence="3">UDP-N-acetylglucosamine 2-epimerase (Non-hydrolyzing)</fullName>
    </submittedName>
</protein>
<proteinExistence type="inferred from homology"/>
<reference evidence="3 4" key="1">
    <citation type="journal article" date="2017" name="ISME J.">
        <title>Potential for microbial H2 and metal transformations associated with novel bacteria and archaea in deep terrestrial subsurface sediments.</title>
        <authorList>
            <person name="Hernsdorf A.W."/>
            <person name="Amano Y."/>
            <person name="Miyakawa K."/>
            <person name="Ise K."/>
            <person name="Suzuki Y."/>
            <person name="Anantharaman K."/>
            <person name="Probst A."/>
            <person name="Burstein D."/>
            <person name="Thomas B.C."/>
            <person name="Banfield J.F."/>
        </authorList>
    </citation>
    <scope>NUCLEOTIDE SEQUENCE [LARGE SCALE GENOMIC DNA]</scope>
    <source>
        <strain evidence="3">HGW-Actinobacteria-3</strain>
    </source>
</reference>
<dbReference type="CDD" id="cd03786">
    <property type="entry name" value="GTB_UDP-GlcNAc_2-Epimerase"/>
    <property type="match status" value="1"/>
</dbReference>
<name>A0A2N3G8D1_9ACTN</name>
<dbReference type="GO" id="GO:0016853">
    <property type="term" value="F:isomerase activity"/>
    <property type="evidence" value="ECO:0007669"/>
    <property type="project" value="UniProtKB-KW"/>
</dbReference>
<dbReference type="EMBL" id="PHEX01000001">
    <property type="protein sequence ID" value="PKQ28969.1"/>
    <property type="molecule type" value="Genomic_DNA"/>
</dbReference>